<keyword evidence="5" id="KW-0584">Phenylalanine biosynthesis</keyword>
<dbReference type="PANTHER" id="PTHR21022">
    <property type="entry name" value="PREPHENATE DEHYDRATASE P PROTEIN"/>
    <property type="match status" value="1"/>
</dbReference>
<evidence type="ECO:0000256" key="4">
    <source>
        <dbReference type="ARBA" id="ARBA00023141"/>
    </source>
</evidence>
<dbReference type="GO" id="GO:0004664">
    <property type="term" value="F:prephenate dehydratase activity"/>
    <property type="evidence" value="ECO:0007669"/>
    <property type="project" value="UniProtKB-EC"/>
</dbReference>
<comment type="pathway">
    <text evidence="1">Amino-acid biosynthesis; L-phenylalanine biosynthesis; phenylpyruvate from prephenate: step 1/1.</text>
</comment>
<dbReference type="SUPFAM" id="SSF55021">
    <property type="entry name" value="ACT-like"/>
    <property type="match status" value="1"/>
</dbReference>
<dbReference type="AlphaFoldDB" id="A0A4Z1B5W4"/>
<dbReference type="CDD" id="cd13631">
    <property type="entry name" value="PBP2_Ct-PDT_like"/>
    <property type="match status" value="1"/>
</dbReference>
<evidence type="ECO:0000256" key="6">
    <source>
        <dbReference type="ARBA" id="ARBA00023239"/>
    </source>
</evidence>
<dbReference type="UniPathway" id="UPA00121">
    <property type="reaction ID" value="UER00345"/>
</dbReference>
<evidence type="ECO:0000256" key="5">
    <source>
        <dbReference type="ARBA" id="ARBA00023222"/>
    </source>
</evidence>
<evidence type="ECO:0000256" key="7">
    <source>
        <dbReference type="ARBA" id="ARBA00047848"/>
    </source>
</evidence>
<dbReference type="InterPro" id="IPR045865">
    <property type="entry name" value="ACT-like_dom_sf"/>
</dbReference>
<evidence type="ECO:0000259" key="9">
    <source>
        <dbReference type="PROSITE" id="PS51671"/>
    </source>
</evidence>
<dbReference type="Pfam" id="PF00800">
    <property type="entry name" value="PDT"/>
    <property type="match status" value="1"/>
</dbReference>
<comment type="caution">
    <text evidence="10">The sequence shown here is derived from an EMBL/GenBank/DDBJ whole genome shotgun (WGS) entry which is preliminary data.</text>
</comment>
<organism evidence="10 11">
    <name type="scientific">Empedobacter tilapiae</name>
    <dbReference type="NCBI Taxonomy" id="2491114"/>
    <lineage>
        <taxon>Bacteria</taxon>
        <taxon>Pseudomonadati</taxon>
        <taxon>Bacteroidota</taxon>
        <taxon>Flavobacteriia</taxon>
        <taxon>Flavobacteriales</taxon>
        <taxon>Weeksellaceae</taxon>
        <taxon>Empedobacter</taxon>
    </lineage>
</organism>
<evidence type="ECO:0000313" key="10">
    <source>
        <dbReference type="EMBL" id="TGN29263.1"/>
    </source>
</evidence>
<evidence type="ECO:0000256" key="2">
    <source>
        <dbReference type="ARBA" id="ARBA00013147"/>
    </source>
</evidence>
<dbReference type="EC" id="4.2.1.51" evidence="2"/>
<dbReference type="SUPFAM" id="SSF53850">
    <property type="entry name" value="Periplasmic binding protein-like II"/>
    <property type="match status" value="1"/>
</dbReference>
<keyword evidence="4" id="KW-0057">Aromatic amino acid biosynthesis</keyword>
<dbReference type="InterPro" id="IPR002912">
    <property type="entry name" value="ACT_dom"/>
</dbReference>
<dbReference type="PROSITE" id="PS51671">
    <property type="entry name" value="ACT"/>
    <property type="match status" value="1"/>
</dbReference>
<name>A0A4Z1B5W4_9FLAO</name>
<evidence type="ECO:0000256" key="1">
    <source>
        <dbReference type="ARBA" id="ARBA00004741"/>
    </source>
</evidence>
<dbReference type="Gene3D" id="3.40.190.10">
    <property type="entry name" value="Periplasmic binding protein-like II"/>
    <property type="match status" value="2"/>
</dbReference>
<comment type="catalytic activity">
    <reaction evidence="7">
        <text>prephenate + H(+) = 3-phenylpyruvate + CO2 + H2O</text>
        <dbReference type="Rhea" id="RHEA:21648"/>
        <dbReference type="ChEBI" id="CHEBI:15377"/>
        <dbReference type="ChEBI" id="CHEBI:15378"/>
        <dbReference type="ChEBI" id="CHEBI:16526"/>
        <dbReference type="ChEBI" id="CHEBI:18005"/>
        <dbReference type="ChEBI" id="CHEBI:29934"/>
        <dbReference type="EC" id="4.2.1.51"/>
    </reaction>
</comment>
<feature type="domain" description="ACT" evidence="9">
    <location>
        <begin position="193"/>
        <end position="269"/>
    </location>
</feature>
<reference evidence="10 11" key="1">
    <citation type="submission" date="2019-03" db="EMBL/GenBank/DDBJ databases">
        <title>Empedobacter tilapiae sp. nov., isolated from an intestine of Nile tilapia Oreochromis niloticus.</title>
        <authorList>
            <person name="Kim Y.-O."/>
            <person name="Yoon J.-H."/>
        </authorList>
    </citation>
    <scope>NUCLEOTIDE SEQUENCE [LARGE SCALE GENOMIC DNA]</scope>
    <source>
        <strain evidence="10 11">MRS2</strain>
    </source>
</reference>
<proteinExistence type="predicted"/>
<evidence type="ECO:0000313" key="11">
    <source>
        <dbReference type="Proteomes" id="UP000297998"/>
    </source>
</evidence>
<dbReference type="Gene3D" id="3.30.70.260">
    <property type="match status" value="1"/>
</dbReference>
<gene>
    <name evidence="10" type="ORF">E4J94_04725</name>
</gene>
<keyword evidence="3" id="KW-0028">Amino-acid biosynthesis</keyword>
<dbReference type="Proteomes" id="UP000297998">
    <property type="component" value="Unassembled WGS sequence"/>
</dbReference>
<protein>
    <recommendedName>
        <fullName evidence="2">prephenate dehydratase</fullName>
        <ecNumber evidence="2">4.2.1.51</ecNumber>
    </recommendedName>
</protein>
<dbReference type="OrthoDB" id="9802281at2"/>
<dbReference type="InterPro" id="IPR001086">
    <property type="entry name" value="Preph_deHydtase"/>
</dbReference>
<dbReference type="CDD" id="cd04905">
    <property type="entry name" value="ACT_CM-PDT"/>
    <property type="match status" value="1"/>
</dbReference>
<dbReference type="RefSeq" id="WP_135834718.1">
    <property type="nucleotide sequence ID" value="NZ_SRPE01000003.1"/>
</dbReference>
<keyword evidence="6" id="KW-0456">Lyase</keyword>
<dbReference type="GO" id="GO:0005737">
    <property type="term" value="C:cytoplasm"/>
    <property type="evidence" value="ECO:0007669"/>
    <property type="project" value="TreeGrafter"/>
</dbReference>
<sequence length="273" mass="31191">MKERVAIQGYIGSYHHEAANYYLGNDIEIVECDTFKTLAKSLAKGKVNKAIMAIENTIAGAILPNYALLTKYNLKVVGEIYLSIQHQLIVKKGQTLDNVKEVRSHQMALLQCDKYLEKHPTWRVVNDMDTALTAKDIVEQDLHDVAAIASRKAAEVYGLDILASSIQTFQDNFTRFFVLQREHNDYEDFNKVSMRFSVPHQSGALVDVLNQIAECGINMDKIQSVPIIEKPWEYSFHIDITFEQKEQYYELLGKIARKLTDLEILGEYKLGKK</sequence>
<evidence type="ECO:0000256" key="3">
    <source>
        <dbReference type="ARBA" id="ARBA00022605"/>
    </source>
</evidence>
<accession>A0A4Z1B5W4</accession>
<keyword evidence="11" id="KW-1185">Reference proteome</keyword>
<dbReference type="PANTHER" id="PTHR21022:SF19">
    <property type="entry name" value="PREPHENATE DEHYDRATASE-RELATED"/>
    <property type="match status" value="1"/>
</dbReference>
<dbReference type="PROSITE" id="PS51171">
    <property type="entry name" value="PREPHENATE_DEHYDR_3"/>
    <property type="match status" value="1"/>
</dbReference>
<dbReference type="GO" id="GO:0009094">
    <property type="term" value="P:L-phenylalanine biosynthetic process"/>
    <property type="evidence" value="ECO:0007669"/>
    <property type="project" value="UniProtKB-UniPathway"/>
</dbReference>
<evidence type="ECO:0000259" key="8">
    <source>
        <dbReference type="PROSITE" id="PS51171"/>
    </source>
</evidence>
<feature type="domain" description="Prephenate dehydratase" evidence="8">
    <location>
        <begin position="4"/>
        <end position="181"/>
    </location>
</feature>
<dbReference type="EMBL" id="SRPE01000003">
    <property type="protein sequence ID" value="TGN29263.1"/>
    <property type="molecule type" value="Genomic_DNA"/>
</dbReference>